<reference evidence="1 2" key="1">
    <citation type="journal article" date="2015" name="Nature">
        <title>rRNA introns, odd ribosomes, and small enigmatic genomes across a large radiation of phyla.</title>
        <authorList>
            <person name="Brown C.T."/>
            <person name="Hug L.A."/>
            <person name="Thomas B.C."/>
            <person name="Sharon I."/>
            <person name="Castelle C.J."/>
            <person name="Singh A."/>
            <person name="Wilkins M.J."/>
            <person name="Williams K.H."/>
            <person name="Banfield J.F."/>
        </authorList>
    </citation>
    <scope>NUCLEOTIDE SEQUENCE [LARGE SCALE GENOMIC DNA]</scope>
</reference>
<proteinExistence type="predicted"/>
<name>A0A0G0T615_9BACT</name>
<dbReference type="EMBL" id="LBZM01000005">
    <property type="protein sequence ID" value="KKR72473.1"/>
    <property type="molecule type" value="Genomic_DNA"/>
</dbReference>
<protein>
    <submittedName>
        <fullName evidence="1">Uncharacterized protein</fullName>
    </submittedName>
</protein>
<comment type="caution">
    <text evidence="1">The sequence shown here is derived from an EMBL/GenBank/DDBJ whole genome shotgun (WGS) entry which is preliminary data.</text>
</comment>
<gene>
    <name evidence="1" type="ORF">UU14_C0005G0041</name>
</gene>
<dbReference type="AlphaFoldDB" id="A0A0G0T615"/>
<evidence type="ECO:0000313" key="2">
    <source>
        <dbReference type="Proteomes" id="UP000034664"/>
    </source>
</evidence>
<sequence>MKKIKYTIVPDNNLRSISTRRVAYDKLHLFAKELYSYIEKKPSFYDQATYDIFIGTLHAMIRDFRNTSHDNSLFEKELFDINRNAPLAKSTEWGGITYKYVDVERNKIKKMLVVKKGGTLGFEYHDFKRESLEVKEGVCIYLGSVHKSKGWSQGKITLNIAVPGDSTDLAPYDEHGLLAVTNCVVLESSTYHLEDLKYIFTSRQMWNMQLE</sequence>
<organism evidence="1 2">
    <name type="scientific">Candidatus Roizmanbacteria bacterium GW2011_GWB1_40_7</name>
    <dbReference type="NCBI Taxonomy" id="1618482"/>
    <lineage>
        <taxon>Bacteria</taxon>
        <taxon>Candidatus Roizmaniibacteriota</taxon>
    </lineage>
</organism>
<accession>A0A0G0T615</accession>
<dbReference type="Proteomes" id="UP000034664">
    <property type="component" value="Unassembled WGS sequence"/>
</dbReference>
<evidence type="ECO:0000313" key="1">
    <source>
        <dbReference type="EMBL" id="KKR72473.1"/>
    </source>
</evidence>